<sequence>MPGFFARLLYRIAGVAPINTPKTAALVAAVWWTTRMNIDAAVDPGTSDAEKLQLADAFQDELCRLIDGRLGRIGKRSEGLAIDFDYTPDPLLAEALRKAGVSRSVWSDLWLNKTRMVVQSHQISVKPGLAGQRYTIPIGEA</sequence>
<proteinExistence type="predicted"/>
<reference evidence="2" key="1">
    <citation type="journal article" date="2017" name="Curr. Microbiol.">
        <title>Genomic Diversity of Type B3 Bacteriophages of Caulobacter crescentus.</title>
        <authorList>
            <person name="Ash K.T."/>
            <person name="Drake K.M."/>
            <person name="Gibbs W.S."/>
            <person name="Ely B."/>
        </authorList>
    </citation>
    <scope>NUCLEOTIDE SEQUENCE [LARGE SCALE GENOMIC DNA]</scope>
</reference>
<evidence type="ECO:0000313" key="2">
    <source>
        <dbReference type="Proteomes" id="UP000222485"/>
    </source>
</evidence>
<organism evidence="1 2">
    <name type="scientific">Caulobacter phage Ccr32</name>
    <dbReference type="NCBI Taxonomy" id="1959738"/>
    <lineage>
        <taxon>Viruses</taxon>
        <taxon>Duplodnaviria</taxon>
        <taxon>Heunggongvirae</taxon>
        <taxon>Uroviricota</taxon>
        <taxon>Caudoviricetes</taxon>
        <taxon>Jeanschmidtviridae</taxon>
        <taxon>Shapirovirus</taxon>
        <taxon>Shapirovirus cbk</taxon>
    </lineage>
</organism>
<dbReference type="EMBL" id="KY555146">
    <property type="protein sequence ID" value="ARB14946.1"/>
    <property type="molecule type" value="Genomic_DNA"/>
</dbReference>
<name>A0A1V0EDI5_9CAUD</name>
<accession>A0A1V0EDI5</accession>
<evidence type="ECO:0000313" key="1">
    <source>
        <dbReference type="EMBL" id="ARB14946.1"/>
    </source>
</evidence>
<protein>
    <submittedName>
        <fullName evidence="1">Uncharacterized protein</fullName>
    </submittedName>
</protein>
<gene>
    <name evidence="1" type="ORF">Ccr32_gp027</name>
</gene>
<dbReference type="Proteomes" id="UP000222485">
    <property type="component" value="Genome"/>
</dbReference>